<evidence type="ECO:0000259" key="2">
    <source>
        <dbReference type="Pfam" id="PF18962"/>
    </source>
</evidence>
<dbReference type="SUPFAM" id="SSF69318">
    <property type="entry name" value="Integrin alpha N-terminal domain"/>
    <property type="match status" value="1"/>
</dbReference>
<comment type="caution">
    <text evidence="3">The sequence shown here is derived from an EMBL/GenBank/DDBJ whole genome shotgun (WGS) entry which is preliminary data.</text>
</comment>
<accession>A0A532V3J9</accession>
<dbReference type="InterPro" id="IPR026444">
    <property type="entry name" value="Secre_tail"/>
</dbReference>
<gene>
    <name evidence="3" type="ORF">CEE37_03810</name>
</gene>
<proteinExistence type="predicted"/>
<dbReference type="NCBIfam" id="TIGR04183">
    <property type="entry name" value="Por_Secre_tail"/>
    <property type="match status" value="1"/>
</dbReference>
<dbReference type="PANTHER" id="PTHR44103:SF1">
    <property type="entry name" value="PROPROTEIN CONVERTASE P"/>
    <property type="match status" value="1"/>
</dbReference>
<feature type="domain" description="Secretion system C-terminal sorting" evidence="2">
    <location>
        <begin position="717"/>
        <end position="790"/>
    </location>
</feature>
<sequence>MKAYLTLGRLFQSIRLTVLIMTIVLILSPNRLQSQDIYWQRVIHDVLEESQVAFYHGGVEFSKPTFVDIDNDGDFDLFVGEHDGYLNFLENSGNNPPDWICITTALDTIDIGKYSAPTFWDYDDDGDLDMFIGEEEGSIWHYRNDGTLEDPIWTFMTENFGSLGVNYHAIPFFRDLDADNDDDLLVGHDREDPIEAGAAHFLNMGSVGSPAWSYQTPNYQGLDVGDNTSVCVFDVDSDNLQDIFMAGAEGEIHYFHNEGPASTPDFLDMGVIYNPGYNACPTLCDLDSDDDLDLIAGESDGNLTLLTNIGNPNAPDWEFTQDQFAYFDAGNYSKPSLVDIDDDGDLDMFVGRIPAGVIFLENIGSPDSAAWHLVTNQYAGINLPGSEALAFGDLDNDDDIDLVAGSGDGTLTYFQNDGTPQAAVWADAVYNYTGIDLGENSTPVLADADMDGDLDLFVGSADDSLRWIQNSGTPEIPVWEDLGNYNGISVGGFSAPAIADLDFDGDLDLLVGNGGLTGHIAFYRNNGPPQPLWSLENTSYEDWDFGDHAVPYLADIDNDGDNDLLVGCAAGGLYLMENTGIILNLSILLLPYNPPIVIPEEGGTIDYIIQVENNEPQSLQIDVWTMITTPGNQIIGPLDNYSFLFAPGTRNLSTSFYVPESYEPGGYSFSSYIGIYPVPVYDVDAFDFTKEGIVAAVEPGSGTAAASKEYHFSPPHPNPFNDGTQLSYSIPTAGPVAINIYDIRGCLTATRYNGWRSAGQHQFTLQLNNIAAGIYFVQVSSGSWQAIRKVCYLP</sequence>
<evidence type="ECO:0000256" key="1">
    <source>
        <dbReference type="ARBA" id="ARBA00022729"/>
    </source>
</evidence>
<dbReference type="EMBL" id="NJBN01000002">
    <property type="protein sequence ID" value="TKJ41702.1"/>
    <property type="molecule type" value="Genomic_DNA"/>
</dbReference>
<protein>
    <recommendedName>
        <fullName evidence="2">Secretion system C-terminal sorting domain-containing protein</fullName>
    </recommendedName>
</protein>
<dbReference type="Pfam" id="PF13517">
    <property type="entry name" value="FG-GAP_3"/>
    <property type="match status" value="2"/>
</dbReference>
<dbReference type="Proteomes" id="UP000319619">
    <property type="component" value="Unassembled WGS sequence"/>
</dbReference>
<evidence type="ECO:0000313" key="4">
    <source>
        <dbReference type="Proteomes" id="UP000319619"/>
    </source>
</evidence>
<dbReference type="Pfam" id="PF18962">
    <property type="entry name" value="Por_Secre_tail"/>
    <property type="match status" value="1"/>
</dbReference>
<keyword evidence="1" id="KW-0732">Signal</keyword>
<dbReference type="InterPro" id="IPR028994">
    <property type="entry name" value="Integrin_alpha_N"/>
</dbReference>
<dbReference type="Gene3D" id="2.130.10.130">
    <property type="entry name" value="Integrin alpha, N-terminal"/>
    <property type="match status" value="2"/>
</dbReference>
<evidence type="ECO:0000313" key="3">
    <source>
        <dbReference type="EMBL" id="TKJ41702.1"/>
    </source>
</evidence>
<reference evidence="3 4" key="1">
    <citation type="submission" date="2017-06" db="EMBL/GenBank/DDBJ databases">
        <title>Novel microbial phyla capable of carbon fixation and sulfur reduction in deep-sea sediments.</title>
        <authorList>
            <person name="Huang J."/>
            <person name="Baker B."/>
            <person name="Wang Y."/>
        </authorList>
    </citation>
    <scope>NUCLEOTIDE SEQUENCE [LARGE SCALE GENOMIC DNA]</scope>
    <source>
        <strain evidence="3">B3_LCP</strain>
    </source>
</reference>
<name>A0A532V3J9_UNCL8</name>
<dbReference type="InterPro" id="IPR013517">
    <property type="entry name" value="FG-GAP"/>
</dbReference>
<dbReference type="PANTHER" id="PTHR44103">
    <property type="entry name" value="PROPROTEIN CONVERTASE P"/>
    <property type="match status" value="1"/>
</dbReference>
<organism evidence="3 4">
    <name type="scientific">candidate division LCP-89 bacterium B3_LCP</name>
    <dbReference type="NCBI Taxonomy" id="2012998"/>
    <lineage>
        <taxon>Bacteria</taxon>
        <taxon>Pseudomonadati</taxon>
        <taxon>Bacteria division LCP-89</taxon>
    </lineage>
</organism>
<dbReference type="AlphaFoldDB" id="A0A532V3J9"/>